<reference evidence="3" key="1">
    <citation type="journal article" date="2019" name="Int. J. Syst. Evol. Microbiol.">
        <title>The Global Catalogue of Microorganisms (GCM) 10K type strain sequencing project: providing services to taxonomists for standard genome sequencing and annotation.</title>
        <authorList>
            <consortium name="The Broad Institute Genomics Platform"/>
            <consortium name="The Broad Institute Genome Sequencing Center for Infectious Disease"/>
            <person name="Wu L."/>
            <person name="Ma J."/>
        </authorList>
    </citation>
    <scope>NUCLEOTIDE SEQUENCE [LARGE SCALE GENOMIC DNA]</scope>
    <source>
        <strain evidence="3">JCM 5052</strain>
    </source>
</reference>
<dbReference type="Proteomes" id="UP001501576">
    <property type="component" value="Unassembled WGS sequence"/>
</dbReference>
<feature type="region of interest" description="Disordered" evidence="1">
    <location>
        <begin position="1"/>
        <end position="35"/>
    </location>
</feature>
<feature type="region of interest" description="Disordered" evidence="1">
    <location>
        <begin position="68"/>
        <end position="101"/>
    </location>
</feature>
<dbReference type="EMBL" id="BAAABZ010000086">
    <property type="protein sequence ID" value="GAA0571032.1"/>
    <property type="molecule type" value="Genomic_DNA"/>
</dbReference>
<gene>
    <name evidence="2" type="ORF">GCM10010390_87800</name>
</gene>
<evidence type="ECO:0000256" key="1">
    <source>
        <dbReference type="SAM" id="MobiDB-lite"/>
    </source>
</evidence>
<keyword evidence="3" id="KW-1185">Reference proteome</keyword>
<protein>
    <submittedName>
        <fullName evidence="2">Uncharacterized protein</fullName>
    </submittedName>
</protein>
<feature type="compositionally biased region" description="Basic residues" evidence="1">
    <location>
        <begin position="1"/>
        <end position="15"/>
    </location>
</feature>
<organism evidence="2 3">
    <name type="scientific">Streptomyces mordarskii</name>
    <dbReference type="NCBI Taxonomy" id="1226758"/>
    <lineage>
        <taxon>Bacteria</taxon>
        <taxon>Bacillati</taxon>
        <taxon>Actinomycetota</taxon>
        <taxon>Actinomycetes</taxon>
        <taxon>Kitasatosporales</taxon>
        <taxon>Streptomycetaceae</taxon>
        <taxon>Streptomyces</taxon>
    </lineage>
</organism>
<proteinExistence type="predicted"/>
<evidence type="ECO:0000313" key="3">
    <source>
        <dbReference type="Proteomes" id="UP001501576"/>
    </source>
</evidence>
<sequence>MHRRPGGVCGVHRRGVLVQQPHPGGPEPVRYHPGHIGTQDVIKRRVLLAQLTDRLRIEFVGTDRAARLGSQVPAPGRDEPGPAQHFPVPRVSTTAARRPGT</sequence>
<evidence type="ECO:0000313" key="2">
    <source>
        <dbReference type="EMBL" id="GAA0571032.1"/>
    </source>
</evidence>
<comment type="caution">
    <text evidence="2">The sequence shown here is derived from an EMBL/GenBank/DDBJ whole genome shotgun (WGS) entry which is preliminary data.</text>
</comment>
<accession>A0ABP3PS63</accession>
<name>A0ABP3PS63_9ACTN</name>